<organism evidence="2 3">
    <name type="scientific">Nostoc paludosum FACHB-159</name>
    <dbReference type="NCBI Taxonomy" id="2692908"/>
    <lineage>
        <taxon>Bacteria</taxon>
        <taxon>Bacillati</taxon>
        <taxon>Cyanobacteriota</taxon>
        <taxon>Cyanophyceae</taxon>
        <taxon>Nostocales</taxon>
        <taxon>Nostocaceae</taxon>
        <taxon>Nostoc</taxon>
    </lineage>
</organism>
<feature type="transmembrane region" description="Helical" evidence="1">
    <location>
        <begin position="26"/>
        <end position="45"/>
    </location>
</feature>
<keyword evidence="1" id="KW-1133">Transmembrane helix</keyword>
<gene>
    <name evidence="2" type="ORF">H6H03_26255</name>
</gene>
<accession>A0ABR8KCT1</accession>
<proteinExistence type="predicted"/>
<evidence type="ECO:0000313" key="3">
    <source>
        <dbReference type="Proteomes" id="UP000637383"/>
    </source>
</evidence>
<dbReference type="Proteomes" id="UP000637383">
    <property type="component" value="Unassembled WGS sequence"/>
</dbReference>
<keyword evidence="1" id="KW-0472">Membrane</keyword>
<dbReference type="RefSeq" id="WP_190957956.1">
    <property type="nucleotide sequence ID" value="NZ_JACJTU010000030.1"/>
</dbReference>
<keyword evidence="1" id="KW-0812">Transmembrane</keyword>
<evidence type="ECO:0000256" key="1">
    <source>
        <dbReference type="SAM" id="Phobius"/>
    </source>
</evidence>
<keyword evidence="3" id="KW-1185">Reference proteome</keyword>
<reference evidence="2 3" key="1">
    <citation type="journal article" date="2020" name="ISME J.">
        <title>Comparative genomics reveals insights into cyanobacterial evolution and habitat adaptation.</title>
        <authorList>
            <person name="Chen M.Y."/>
            <person name="Teng W.K."/>
            <person name="Zhao L."/>
            <person name="Hu C.X."/>
            <person name="Zhou Y.K."/>
            <person name="Han B.P."/>
            <person name="Song L.R."/>
            <person name="Shu W.S."/>
        </authorList>
    </citation>
    <scope>NUCLEOTIDE SEQUENCE [LARGE SCALE GENOMIC DNA]</scope>
    <source>
        <strain evidence="2 3">FACHB-159</strain>
    </source>
</reference>
<evidence type="ECO:0008006" key="4">
    <source>
        <dbReference type="Google" id="ProtNLM"/>
    </source>
</evidence>
<comment type="caution">
    <text evidence="2">The sequence shown here is derived from an EMBL/GenBank/DDBJ whole genome shotgun (WGS) entry which is preliminary data.</text>
</comment>
<protein>
    <recommendedName>
        <fullName evidence="4">Recombinase RecR</fullName>
    </recommendedName>
</protein>
<sequence>MAQSLEGEAMTTYIFFDEALRMLTNAFLISAILLIAASGIGLAVIETIEKTEER</sequence>
<name>A0ABR8KCT1_9NOSO</name>
<evidence type="ECO:0000313" key="2">
    <source>
        <dbReference type="EMBL" id="MBD2737346.1"/>
    </source>
</evidence>
<dbReference type="EMBL" id="JACJTU010000030">
    <property type="protein sequence ID" value="MBD2737346.1"/>
    <property type="molecule type" value="Genomic_DNA"/>
</dbReference>